<feature type="domain" description="DUF6535" evidence="2">
    <location>
        <begin position="85"/>
        <end position="267"/>
    </location>
</feature>
<keyword evidence="1" id="KW-1133">Transmembrane helix</keyword>
<dbReference type="AlphaFoldDB" id="A0A0K6FXU6"/>
<evidence type="ECO:0000256" key="1">
    <source>
        <dbReference type="SAM" id="Phobius"/>
    </source>
</evidence>
<sequence>MSDKRRAVGNTQALPRVLHLESDAQMPLYLLIKPTKKRNGTGAKGPHDYMQKNRKRTWVQVCYPVDAPQEFDEPGKELDPDAQVWKTYVREADQVDEEMVDGWNKYVSMDVILIFAALFSAISTAFVIESYKNLKQDPADASSQTLLTISQTLLLIANGSQSSSSTPISAPETPAFAASAKDICVNVLWFLSLSLSVAVSLISMLAKEWCLEFMAGRTGPAGAQVRRRQQRWDGLVKWRMKGVIVTLPSLIHLSLLLFAIGLCVFLWDVHFGVAIPVIVVTTIAASAYFACTVVPFVYDFCPYGTVLSRIIKDLITIRPKLNQENPAQDEVTARALQWMIVTCETPRSVDIALQSLAAADQSLPPDELEKVNAWAMIKRRLESTDISKEPEPGRGAGALYKRALEVYPTVRGKVDDITYGVNDATPRLEQLVVGVQSTISGLIHEALSLPQLDQVTARILKRCSLIGPHYLYEESIVYLWSIDKYAEVEPANLVNDITQRLEPYLKGEVQMDSVLYNALSASFAFVMCCNAARGITEQSVNVNHLLQLVQGYSAGRSNTALELLKVSISGNLILGSLWLYTSADHSNSKIISSSKYALMETMLETLWAGLMHTIYSDLSALKHLDVTPLVHGMFYLLANPDCYNLTADVCDTIRGVHNQLLYYNGITEIQDRFHAQYIQDISHNLDAKTNAATMTLQLLQALDNLRYYSPWDDKYILLTPTIYLFVVRFLCQTSDMWSLESYKAYYLLEYSPIPKCSLQLVQQLLADNSITQLSDALASEDLNKQAFATAQLLVFFSMSIHEPDRSNPALNILEQALLTYPGLDKSLEKQEEVTEDLENKLALLLDQDNGIDSDLQSYGYRVLEVMLQHRHAPLHEHAHGNLENIPSRLRGILSCVDLETEWFVVYPNTVLKSKEATEPIQT</sequence>
<organism evidence="3 4">
    <name type="scientific">Rhizoctonia solani</name>
    <dbReference type="NCBI Taxonomy" id="456999"/>
    <lineage>
        <taxon>Eukaryota</taxon>
        <taxon>Fungi</taxon>
        <taxon>Dikarya</taxon>
        <taxon>Basidiomycota</taxon>
        <taxon>Agaricomycotina</taxon>
        <taxon>Agaricomycetes</taxon>
        <taxon>Cantharellales</taxon>
        <taxon>Ceratobasidiaceae</taxon>
        <taxon>Rhizoctonia</taxon>
    </lineage>
</organism>
<dbReference type="Proteomes" id="UP000044841">
    <property type="component" value="Unassembled WGS sequence"/>
</dbReference>
<keyword evidence="1" id="KW-0472">Membrane</keyword>
<evidence type="ECO:0000259" key="2">
    <source>
        <dbReference type="Pfam" id="PF20153"/>
    </source>
</evidence>
<dbReference type="EMBL" id="CYGV01001206">
    <property type="protein sequence ID" value="CUA70954.1"/>
    <property type="molecule type" value="Genomic_DNA"/>
</dbReference>
<feature type="transmembrane region" description="Helical" evidence="1">
    <location>
        <begin position="243"/>
        <end position="267"/>
    </location>
</feature>
<evidence type="ECO:0000313" key="3">
    <source>
        <dbReference type="EMBL" id="CUA70954.1"/>
    </source>
</evidence>
<keyword evidence="1" id="KW-0812">Transmembrane</keyword>
<keyword evidence="4" id="KW-1185">Reference proteome</keyword>
<dbReference type="Pfam" id="PF20153">
    <property type="entry name" value="DUF6535"/>
    <property type="match status" value="1"/>
</dbReference>
<feature type="transmembrane region" description="Helical" evidence="1">
    <location>
        <begin position="107"/>
        <end position="128"/>
    </location>
</feature>
<reference evidence="3 4" key="1">
    <citation type="submission" date="2015-07" db="EMBL/GenBank/DDBJ databases">
        <authorList>
            <person name="Noorani M."/>
        </authorList>
    </citation>
    <scope>NUCLEOTIDE SEQUENCE [LARGE SCALE GENOMIC DNA]</scope>
    <source>
        <strain evidence="3">BBA 69670</strain>
    </source>
</reference>
<evidence type="ECO:0000313" key="4">
    <source>
        <dbReference type="Proteomes" id="UP000044841"/>
    </source>
</evidence>
<proteinExistence type="predicted"/>
<feature type="transmembrane region" description="Helical" evidence="1">
    <location>
        <begin position="273"/>
        <end position="298"/>
    </location>
</feature>
<accession>A0A0K6FXU6</accession>
<dbReference type="InterPro" id="IPR045338">
    <property type="entry name" value="DUF6535"/>
</dbReference>
<protein>
    <submittedName>
        <fullName evidence="3">Mediator of RNA polymerase II transcription subunit 12</fullName>
    </submittedName>
</protein>
<gene>
    <name evidence="3" type="ORF">RSOLAG22IIIB_09230</name>
</gene>
<name>A0A0K6FXU6_9AGAM</name>
<feature type="transmembrane region" description="Helical" evidence="1">
    <location>
        <begin position="187"/>
        <end position="206"/>
    </location>
</feature>